<dbReference type="Gene3D" id="2.60.40.3440">
    <property type="match status" value="1"/>
</dbReference>
<dbReference type="Proteomes" id="UP000541033">
    <property type="component" value="Unassembled WGS sequence"/>
</dbReference>
<proteinExistence type="predicted"/>
<dbReference type="EMBL" id="JAAMOX010000002">
    <property type="protein sequence ID" value="NIH54412.1"/>
    <property type="molecule type" value="Genomic_DNA"/>
</dbReference>
<keyword evidence="2" id="KW-0812">Transmembrane</keyword>
<evidence type="ECO:0000313" key="3">
    <source>
        <dbReference type="EMBL" id="NIH54412.1"/>
    </source>
</evidence>
<sequence>MIFLQDRVVDRNGDDLPKSHTWRRLVAGAAALAVMLSGAMLSQANAAVAASPGITSVSWIHVSDGSLPFDATVAPGNDTGDRNFVVRSQDSVSWQIAYTADAAGSAAFVATLPTGMRWTAASANATVCTGPGGGSINAAGNVLTCNRNYAAGEVAQLPVSAVVGAMGNGATIAPVVTVGGETFTSNEPVTVSATPKTKLAIYTQPAAGNVPVGDGLGVSIAGTGFFGTQVDPANPSMFGLEALSDSFTFTLQVPPGAVMTRLAAGTGGGSYSYTQTAPGQPISITATGVNTTYLNAVSASGTEGLTTPPDAANSRVAASFGWTIVIPYEGYVPENATTQFPGRFMDFDPDSLSGQSNFGTDYAPGQEPGYVCPVPTTIGPSAACFVASFTLATGSVRGASVGGSSNAGLTDLMYGDDDNYTRGNEPTVVGQPFSAFSSVYNADSAGGPLTGARGSQTWDPTKLELAATPTLRLVQGAFSSSFTRHGQANSGTVVPTSDYTLEYTDFNFANDADRKARDSFTDAALTWVSDPATLSGGLASVTSYRVVYHDELAPGTTLGFVTPFKRAAASADLPTGSSLPWFWQFGDDAGLVKSNYTGTGTSSRGGYVQTASALFRAKATWLKVDGASYPAGSAERGDLVTLNIAPVVVGPVNAPDSVLEDAKVTVTMPNACVEPVESALPPIPHSFTPGVPGGNCATGTPAVITFTYGDLVAAGGAAGPSPFDGHATNLPALQFPVKVSMGTPVPSTLSAVVVTSSPSDPSLLQTNATSRTSKAALTVSGAASFKVAKSATTVLPGFVGPGETMNYTISWANASATTFGESSFVDVLPFEGDSRGTEGLGGKLIELRAVSAAMDDAAQGTVRIEYTTDPGLSVQTAVNIPGNENAATGVNWSTYSGTLPNGVTALRFTPSEDMLPSYAGTATLEVKVPSLARQGNVNNNVALRLIAASGSNIVQTAGAARPLQSAAALVEGNVYRDLDFSGGRSASDAAWPAGSEKVALSQAGAVVATADIAADGTFAFPLVAAGSYELRLAAASEDGWLLLNESGSSFTVEPEGTQTVELLYQEILADTTLNPTSVIVAQGAQSDAVRIAELDELGLPKAPGSVFEADTVEIVDGPQYGTAQLVPGSDLSDIVYSAASDWPAEFAGQASYEDTVTYSWTNALGAVSTSTLTVTVRQGLVAVDDEFRTGDHESNLDVLANDVGVDLSLSGTPTTSADATVSFVNGKLRVIPTHVWAAGELEYEVPVRHTVADWSGETATATATVLVQRAPFGANQQAVIGQVGEHVFSEQVQSAGTIVSRVQIGLTPVGVVELGDGTVKFSTGGAPVAAGTYPITIQYTDDLGQTSNVVYTVVVLGAPQATGGTATVQQGGSHTFGNPLVSESDSIITDIVQPAQGNVSIAANGDVTFSAGTAARGDYAFTVTYTDEFGQAATANFVVTVQGSFSVVGETSATIRQNGEHTFSPVVTTDAPLTAVTVADSPAAGTLAIDEATGAVTFDAESIAPGTYAFGIEYENGDGQTILVSYTVTVQAKLQVAGETRKVAVGGTVEFTENITTTGSIVSREVIDEPASGEVTLGSVRFDAADAAPGTYTFTVRYTDNVGQTADATFEAIVQAAPTAEDINVTVPFGTTTVTVDPLGAVDGVGLQDLIVANVGQPQSGSTVLSATGMVVFTPPIGFSGTVTFFTTVSDDLGQTVLVKTQITVEPDGSTGGGDGDNGNGDNSSGGQGGSTAPGQDNQVTTGKADKGLAITGSGDAAGSLYLMALLFAVGIVALGFSRRRRQN</sequence>
<dbReference type="RefSeq" id="WP_167150794.1">
    <property type="nucleotide sequence ID" value="NZ_JAAMOX010000002.1"/>
</dbReference>
<keyword evidence="4" id="KW-1185">Reference proteome</keyword>
<gene>
    <name evidence="3" type="ORF">FHX76_002308</name>
</gene>
<feature type="compositionally biased region" description="Gly residues" evidence="1">
    <location>
        <begin position="1710"/>
        <end position="1732"/>
    </location>
</feature>
<evidence type="ECO:0000313" key="4">
    <source>
        <dbReference type="Proteomes" id="UP000541033"/>
    </source>
</evidence>
<dbReference type="Pfam" id="PF17963">
    <property type="entry name" value="Big_9"/>
    <property type="match status" value="1"/>
</dbReference>
<accession>A0A7X5TV50</accession>
<comment type="caution">
    <text evidence="3">The sequence shown here is derived from an EMBL/GenBank/DDBJ whole genome shotgun (WGS) entry which is preliminary data.</text>
</comment>
<name>A0A7X5TV50_9MICO</name>
<protein>
    <submittedName>
        <fullName evidence="3">Uncharacterized protein</fullName>
    </submittedName>
</protein>
<reference evidence="3 4" key="1">
    <citation type="submission" date="2020-02" db="EMBL/GenBank/DDBJ databases">
        <title>Sequencing the genomes of 1000 actinobacteria strains.</title>
        <authorList>
            <person name="Klenk H.-P."/>
        </authorList>
    </citation>
    <scope>NUCLEOTIDE SEQUENCE [LARGE SCALE GENOMIC DNA]</scope>
    <source>
        <strain evidence="3 4">DSM 27960</strain>
    </source>
</reference>
<keyword evidence="2" id="KW-0472">Membrane</keyword>
<evidence type="ECO:0000256" key="1">
    <source>
        <dbReference type="SAM" id="MobiDB-lite"/>
    </source>
</evidence>
<organism evidence="3 4">
    <name type="scientific">Lysinibacter cavernae</name>
    <dbReference type="NCBI Taxonomy" id="1640652"/>
    <lineage>
        <taxon>Bacteria</taxon>
        <taxon>Bacillati</taxon>
        <taxon>Actinomycetota</taxon>
        <taxon>Actinomycetes</taxon>
        <taxon>Micrococcales</taxon>
        <taxon>Microbacteriaceae</taxon>
        <taxon>Lysinibacter</taxon>
    </lineage>
</organism>
<feature type="region of interest" description="Disordered" evidence="1">
    <location>
        <begin position="1704"/>
        <end position="1741"/>
    </location>
</feature>
<feature type="transmembrane region" description="Helical" evidence="2">
    <location>
        <begin position="1759"/>
        <end position="1778"/>
    </location>
</feature>
<evidence type="ECO:0000256" key="2">
    <source>
        <dbReference type="SAM" id="Phobius"/>
    </source>
</evidence>
<keyword evidence="2" id="KW-1133">Transmembrane helix</keyword>